<keyword evidence="1" id="KW-0812">Transmembrane</keyword>
<proteinExistence type="predicted"/>
<keyword evidence="3" id="KW-1185">Reference proteome</keyword>
<keyword evidence="1" id="KW-1133">Transmembrane helix</keyword>
<accession>A0ABD2NZK5</accession>
<dbReference type="EMBL" id="JABFTP020000165">
    <property type="protein sequence ID" value="KAL3284003.1"/>
    <property type="molecule type" value="Genomic_DNA"/>
</dbReference>
<evidence type="ECO:0000313" key="2">
    <source>
        <dbReference type="EMBL" id="KAL3284003.1"/>
    </source>
</evidence>
<keyword evidence="1" id="KW-0472">Membrane</keyword>
<reference evidence="2 3" key="1">
    <citation type="journal article" date="2021" name="BMC Biol.">
        <title>Horizontally acquired antibacterial genes associated with adaptive radiation of ladybird beetles.</title>
        <authorList>
            <person name="Li H.S."/>
            <person name="Tang X.F."/>
            <person name="Huang Y.H."/>
            <person name="Xu Z.Y."/>
            <person name="Chen M.L."/>
            <person name="Du X.Y."/>
            <person name="Qiu B.Y."/>
            <person name="Chen P.T."/>
            <person name="Zhang W."/>
            <person name="Slipinski A."/>
            <person name="Escalona H.E."/>
            <person name="Waterhouse R.M."/>
            <person name="Zwick A."/>
            <person name="Pang H."/>
        </authorList>
    </citation>
    <scope>NUCLEOTIDE SEQUENCE [LARGE SCALE GENOMIC DNA]</scope>
    <source>
        <strain evidence="2">SYSU2018</strain>
    </source>
</reference>
<name>A0ABD2NZK5_9CUCU</name>
<evidence type="ECO:0000256" key="1">
    <source>
        <dbReference type="SAM" id="Phobius"/>
    </source>
</evidence>
<dbReference type="AlphaFoldDB" id="A0ABD2NZK5"/>
<evidence type="ECO:0000313" key="3">
    <source>
        <dbReference type="Proteomes" id="UP001516400"/>
    </source>
</evidence>
<feature type="transmembrane region" description="Helical" evidence="1">
    <location>
        <begin position="67"/>
        <end position="89"/>
    </location>
</feature>
<gene>
    <name evidence="2" type="ORF">HHI36_018173</name>
</gene>
<dbReference type="Proteomes" id="UP001516400">
    <property type="component" value="Unassembled WGS sequence"/>
</dbReference>
<comment type="caution">
    <text evidence="2">The sequence shown here is derived from an EMBL/GenBank/DDBJ whole genome shotgun (WGS) entry which is preliminary data.</text>
</comment>
<organism evidence="2 3">
    <name type="scientific">Cryptolaemus montrouzieri</name>
    <dbReference type="NCBI Taxonomy" id="559131"/>
    <lineage>
        <taxon>Eukaryota</taxon>
        <taxon>Metazoa</taxon>
        <taxon>Ecdysozoa</taxon>
        <taxon>Arthropoda</taxon>
        <taxon>Hexapoda</taxon>
        <taxon>Insecta</taxon>
        <taxon>Pterygota</taxon>
        <taxon>Neoptera</taxon>
        <taxon>Endopterygota</taxon>
        <taxon>Coleoptera</taxon>
        <taxon>Polyphaga</taxon>
        <taxon>Cucujiformia</taxon>
        <taxon>Coccinelloidea</taxon>
        <taxon>Coccinellidae</taxon>
        <taxon>Scymninae</taxon>
        <taxon>Scymnini</taxon>
        <taxon>Cryptolaemus</taxon>
    </lineage>
</organism>
<sequence>MEKVMTLEHDLEPRWILDETHSGSHFWRRETVGTTARVKFLKEVEIKEFVRWEFENDEGNEIYESNFVNVAMTLFLCVLITVMLPWYLVIGR</sequence>
<protein>
    <submittedName>
        <fullName evidence="2">Uncharacterized protein</fullName>
    </submittedName>
</protein>